<proteinExistence type="predicted"/>
<keyword evidence="3" id="KW-1185">Reference proteome</keyword>
<feature type="compositionally biased region" description="Acidic residues" evidence="1">
    <location>
        <begin position="53"/>
        <end position="67"/>
    </location>
</feature>
<dbReference type="Proteomes" id="UP000596661">
    <property type="component" value="Chromosome 4"/>
</dbReference>
<sequence>MDAIQFNGQFDQGMNYGKLRSELKKPRKRGPTSTTDVRKTKSIDAFIGAEPIEFSEEENDGEKEQDNESNSVEKNSGLGQSSADMFQAPLSPKSSLQEIIRQEEVCRDFDYFLQANCKCYNNVQQGLGHSTIDCKKKQGGQQQWVVKNNKKPAVNEAGNSKQQVDNEGFQQVSKGPKLRSISIAEEPGRTNPYQVLADNFEAVSTAEAPNVQAMATTEEGATDFIKIGLNQVATVEKTRGGGDPPRGNE</sequence>
<dbReference type="AlphaFoldDB" id="A0A803PBP0"/>
<evidence type="ECO:0000313" key="2">
    <source>
        <dbReference type="EnsemblPlants" id="cds.evm.model.04.1096"/>
    </source>
</evidence>
<feature type="compositionally biased region" description="Polar residues" evidence="1">
    <location>
        <begin position="68"/>
        <end position="84"/>
    </location>
</feature>
<protein>
    <submittedName>
        <fullName evidence="2">Uncharacterized protein</fullName>
    </submittedName>
</protein>
<dbReference type="Gramene" id="evm.model.04.1096">
    <property type="protein sequence ID" value="cds.evm.model.04.1096"/>
    <property type="gene ID" value="evm.TU.04.1096"/>
</dbReference>
<dbReference type="EnsemblPlants" id="evm.model.04.1096">
    <property type="protein sequence ID" value="cds.evm.model.04.1096"/>
    <property type="gene ID" value="evm.TU.04.1096"/>
</dbReference>
<accession>A0A803PBP0</accession>
<reference evidence="2" key="2">
    <citation type="submission" date="2021-03" db="UniProtKB">
        <authorList>
            <consortium name="EnsemblPlants"/>
        </authorList>
    </citation>
    <scope>IDENTIFICATION</scope>
</reference>
<reference evidence="2" key="1">
    <citation type="submission" date="2018-11" db="EMBL/GenBank/DDBJ databases">
        <authorList>
            <person name="Grassa J C."/>
        </authorList>
    </citation>
    <scope>NUCLEOTIDE SEQUENCE [LARGE SCALE GENOMIC DNA]</scope>
</reference>
<feature type="compositionally biased region" description="Polar residues" evidence="1">
    <location>
        <begin position="1"/>
        <end position="12"/>
    </location>
</feature>
<feature type="region of interest" description="Disordered" evidence="1">
    <location>
        <begin position="1"/>
        <end position="87"/>
    </location>
</feature>
<name>A0A803PBP0_CANSA</name>
<evidence type="ECO:0000256" key="1">
    <source>
        <dbReference type="SAM" id="MobiDB-lite"/>
    </source>
</evidence>
<organism evidence="2 3">
    <name type="scientific">Cannabis sativa</name>
    <name type="common">Hemp</name>
    <name type="synonym">Marijuana</name>
    <dbReference type="NCBI Taxonomy" id="3483"/>
    <lineage>
        <taxon>Eukaryota</taxon>
        <taxon>Viridiplantae</taxon>
        <taxon>Streptophyta</taxon>
        <taxon>Embryophyta</taxon>
        <taxon>Tracheophyta</taxon>
        <taxon>Spermatophyta</taxon>
        <taxon>Magnoliopsida</taxon>
        <taxon>eudicotyledons</taxon>
        <taxon>Gunneridae</taxon>
        <taxon>Pentapetalae</taxon>
        <taxon>rosids</taxon>
        <taxon>fabids</taxon>
        <taxon>Rosales</taxon>
        <taxon>Cannabaceae</taxon>
        <taxon>Cannabis</taxon>
    </lineage>
</organism>
<dbReference type="EMBL" id="UZAU01000372">
    <property type="status" value="NOT_ANNOTATED_CDS"/>
    <property type="molecule type" value="Genomic_DNA"/>
</dbReference>
<evidence type="ECO:0000313" key="3">
    <source>
        <dbReference type="Proteomes" id="UP000596661"/>
    </source>
</evidence>